<dbReference type="Proteomes" id="UP000291000">
    <property type="component" value="Chromosome 9"/>
</dbReference>
<dbReference type="GeneTree" id="ENSGT00390000011034"/>
<sequence length="149" mass="16101">FFFFPTAGCPNSLIKELHHFRILGEEQYNRYQQYGAEECVLQLGGVLCPSPGCGAGLLPEAGQRKVTCEPAHGLGCGVDSALGMETGGHSFVSDSLGPRGLQHTRPLCPLYLLEFPQTLVHRVDDAIQPSHPLSPPSPPALNQHQGLFQ</sequence>
<dbReference type="Gene3D" id="2.20.25.20">
    <property type="match status" value="1"/>
</dbReference>
<evidence type="ECO:0000256" key="1">
    <source>
        <dbReference type="SAM" id="MobiDB-lite"/>
    </source>
</evidence>
<organism evidence="3 4">
    <name type="scientific">Capra hircus</name>
    <name type="common">Goat</name>
    <dbReference type="NCBI Taxonomy" id="9925"/>
    <lineage>
        <taxon>Eukaryota</taxon>
        <taxon>Metazoa</taxon>
        <taxon>Chordata</taxon>
        <taxon>Craniata</taxon>
        <taxon>Vertebrata</taxon>
        <taxon>Euteleostomi</taxon>
        <taxon>Mammalia</taxon>
        <taxon>Eutheria</taxon>
        <taxon>Laurasiatheria</taxon>
        <taxon>Artiodactyla</taxon>
        <taxon>Ruminantia</taxon>
        <taxon>Pecora</taxon>
        <taxon>Bovidae</taxon>
        <taxon>Caprinae</taxon>
        <taxon>Capra</taxon>
    </lineage>
</organism>
<evidence type="ECO:0000313" key="4">
    <source>
        <dbReference type="Proteomes" id="UP000291000"/>
    </source>
</evidence>
<dbReference type="AlphaFoldDB" id="A0A452G1Q1"/>
<dbReference type="CDD" id="cd20340">
    <property type="entry name" value="BRcat_RBR_parkin"/>
    <property type="match status" value="1"/>
</dbReference>
<dbReference type="STRING" id="9925.ENSCHIP00000030535"/>
<keyword evidence="4" id="KW-1185">Reference proteome</keyword>
<reference evidence="3" key="3">
    <citation type="submission" date="2025-09" db="UniProtKB">
        <authorList>
            <consortium name="Ensembl"/>
        </authorList>
    </citation>
    <scope>IDENTIFICATION</scope>
</reference>
<accession>A0A452G1Q1</accession>
<dbReference type="PRINTS" id="PR01475">
    <property type="entry name" value="PARKIN"/>
</dbReference>
<reference evidence="3" key="2">
    <citation type="submission" date="2025-08" db="UniProtKB">
        <authorList>
            <consortium name="Ensembl"/>
        </authorList>
    </citation>
    <scope>IDENTIFICATION</scope>
</reference>
<reference evidence="3 4" key="1">
    <citation type="submission" date="2016-04" db="EMBL/GenBank/DDBJ databases">
        <title>Polished mammalian reference genomes with single-molecule sequencing and chromosome conformation capture applied to the Capra hircus genome.</title>
        <authorList>
            <person name="Bickhart D.M."/>
            <person name="Koren S."/>
            <person name="Rosen B."/>
            <person name="Hastie A."/>
            <person name="Liachko I."/>
            <person name="Sullivan S.T."/>
            <person name="Burton J."/>
            <person name="Sayre B.L."/>
            <person name="Huson H.J."/>
            <person name="Lee J."/>
            <person name="Lam E."/>
            <person name="Kelley C.M."/>
            <person name="Hutchison J.L."/>
            <person name="Zhou Y."/>
            <person name="Sun J."/>
            <person name="Crisa A."/>
            <person name="Schwartz J.C."/>
            <person name="Hammond J.A."/>
            <person name="Schroeder S.G."/>
            <person name="Liu G.E."/>
            <person name="Dunham M."/>
            <person name="Shendure J."/>
            <person name="Sonstegard T.S."/>
            <person name="Phillippy A.M."/>
            <person name="Van Tassell C.P."/>
            <person name="Smith T.P."/>
        </authorList>
    </citation>
    <scope>NUCLEOTIDE SEQUENCE [LARGE SCALE GENOMIC DNA]</scope>
</reference>
<dbReference type="InterPro" id="IPR047534">
    <property type="entry name" value="BRcat_RBR_parkin"/>
</dbReference>
<name>A0A452G1Q1_CAPHI</name>
<dbReference type="InterPro" id="IPR003977">
    <property type="entry name" value="Parkin"/>
</dbReference>
<dbReference type="Pfam" id="PF17978">
    <property type="entry name" value="zf-RING_14"/>
    <property type="match status" value="1"/>
</dbReference>
<protein>
    <recommendedName>
        <fullName evidence="2">RING/Ubox-like zinc-binding domain-containing protein</fullName>
    </recommendedName>
</protein>
<feature type="domain" description="RING/Ubox-like zinc-binding" evidence="2">
    <location>
        <begin position="6"/>
        <end position="34"/>
    </location>
</feature>
<dbReference type="GO" id="GO:0004842">
    <property type="term" value="F:ubiquitin-protein transferase activity"/>
    <property type="evidence" value="ECO:0007669"/>
    <property type="project" value="InterPro"/>
</dbReference>
<dbReference type="EMBL" id="LWLT01000012">
    <property type="status" value="NOT_ANNOTATED_CDS"/>
    <property type="molecule type" value="Genomic_DNA"/>
</dbReference>
<feature type="compositionally biased region" description="Polar residues" evidence="1">
    <location>
        <begin position="140"/>
        <end position="149"/>
    </location>
</feature>
<evidence type="ECO:0000313" key="3">
    <source>
        <dbReference type="Ensembl" id="ENSCHIP00000030535.1"/>
    </source>
</evidence>
<dbReference type="InterPro" id="IPR041170">
    <property type="entry name" value="Znf-RING_14"/>
</dbReference>
<proteinExistence type="predicted"/>
<dbReference type="GO" id="GO:0005829">
    <property type="term" value="C:cytosol"/>
    <property type="evidence" value="ECO:0007669"/>
    <property type="project" value="InterPro"/>
</dbReference>
<feature type="region of interest" description="Disordered" evidence="1">
    <location>
        <begin position="127"/>
        <end position="149"/>
    </location>
</feature>
<dbReference type="GO" id="GO:0005739">
    <property type="term" value="C:mitochondrion"/>
    <property type="evidence" value="ECO:0007669"/>
    <property type="project" value="InterPro"/>
</dbReference>
<dbReference type="Bgee" id="ENSCHIG00000025260">
    <property type="expression patterns" value="Expressed in longissimus thoracis muscle and 4 other cell types or tissues"/>
</dbReference>
<dbReference type="Ensembl" id="ENSCHIT00000038407.1">
    <property type="protein sequence ID" value="ENSCHIP00000030535.1"/>
    <property type="gene ID" value="ENSCHIG00000025260.1"/>
</dbReference>
<evidence type="ECO:0000259" key="2">
    <source>
        <dbReference type="Pfam" id="PF17978"/>
    </source>
</evidence>